<gene>
    <name evidence="4" type="ORF">RI129_001559</name>
</gene>
<dbReference type="PANTHER" id="PTHR23290">
    <property type="entry name" value="RRNA N6-ADENOSINE-METHYLTRANSFERASE METTL5"/>
    <property type="match status" value="1"/>
</dbReference>
<dbReference type="CDD" id="cd02440">
    <property type="entry name" value="AdoMet_MTases"/>
    <property type="match status" value="1"/>
</dbReference>
<feature type="domain" description="Methyltransferase small" evidence="3">
    <location>
        <begin position="41"/>
        <end position="137"/>
    </location>
</feature>
<dbReference type="PROSITE" id="PS00092">
    <property type="entry name" value="N6_MTASE"/>
    <property type="match status" value="1"/>
</dbReference>
<comment type="similarity">
    <text evidence="1">Belongs to the methyltransferase superfamily. PrmA family.</text>
</comment>
<dbReference type="Proteomes" id="UP001329430">
    <property type="component" value="Chromosome 1"/>
</dbReference>
<dbReference type="AlphaFoldDB" id="A0AAN7VJR9"/>
<evidence type="ECO:0000313" key="5">
    <source>
        <dbReference type="Proteomes" id="UP001329430"/>
    </source>
</evidence>
<dbReference type="GO" id="GO:0008988">
    <property type="term" value="F:rRNA (adenine-N6-)-methyltransferase activity"/>
    <property type="evidence" value="ECO:0007669"/>
    <property type="project" value="TreeGrafter"/>
</dbReference>
<evidence type="ECO:0000256" key="1">
    <source>
        <dbReference type="ARBA" id="ARBA00009741"/>
    </source>
</evidence>
<proteinExistence type="inferred from homology"/>
<keyword evidence="5" id="KW-1185">Reference proteome</keyword>
<sequence>MWPCMKLRHLQELLQQIDGFDNPKVHLEQYITPPHLASHMLHTIQTHYGDIDGKLIADLGSGCGGLTLGLAALNAGLVIGFEVDQTAVEICHSNINDQAFSNIDIVQCDLTSNSFLSRWFKQFDTVIMNPPFGTKHNAGIDMDFLQKGFALSHNTIYSLHKTSTRAHVLKVAKSNCVKAEVLAQLRYDLPSSYKFHKKTSVDIEVDFFRFQILNNS</sequence>
<comment type="caution">
    <text evidence="4">The sequence shown here is derived from an EMBL/GenBank/DDBJ whole genome shotgun (WGS) entry which is preliminary data.</text>
</comment>
<dbReference type="InterPro" id="IPR051720">
    <property type="entry name" value="rRNA_MeTrfase/Polyamine_Synth"/>
</dbReference>
<dbReference type="SUPFAM" id="SSF53335">
    <property type="entry name" value="S-adenosyl-L-methionine-dependent methyltransferases"/>
    <property type="match status" value="1"/>
</dbReference>
<evidence type="ECO:0000259" key="3">
    <source>
        <dbReference type="Pfam" id="PF05175"/>
    </source>
</evidence>
<dbReference type="GO" id="GO:0003676">
    <property type="term" value="F:nucleic acid binding"/>
    <property type="evidence" value="ECO:0007669"/>
    <property type="project" value="InterPro"/>
</dbReference>
<dbReference type="InterPro" id="IPR007848">
    <property type="entry name" value="Small_mtfrase_dom"/>
</dbReference>
<reference evidence="4 5" key="1">
    <citation type="journal article" date="2024" name="Insects">
        <title>An Improved Chromosome-Level Genome Assembly of the Firefly Pyrocoelia pectoralis.</title>
        <authorList>
            <person name="Fu X."/>
            <person name="Meyer-Rochow V.B."/>
            <person name="Ballantyne L."/>
            <person name="Zhu X."/>
        </authorList>
    </citation>
    <scope>NUCLEOTIDE SEQUENCE [LARGE SCALE GENOMIC DNA]</scope>
    <source>
        <strain evidence="4">XCY_ONT2</strain>
    </source>
</reference>
<name>A0AAN7VJR9_9COLE</name>
<dbReference type="InterPro" id="IPR002052">
    <property type="entry name" value="DNA_methylase_N6_adenine_CS"/>
</dbReference>
<evidence type="ECO:0000256" key="2">
    <source>
        <dbReference type="ARBA" id="ARBA00041374"/>
    </source>
</evidence>
<dbReference type="InterPro" id="IPR029063">
    <property type="entry name" value="SAM-dependent_MTases_sf"/>
</dbReference>
<dbReference type="EMBL" id="JAVRBK010000001">
    <property type="protein sequence ID" value="KAK5650530.1"/>
    <property type="molecule type" value="Genomic_DNA"/>
</dbReference>
<accession>A0AAN7VJR9</accession>
<protein>
    <recommendedName>
        <fullName evidence="2">Methyltransferase-like protein 5</fullName>
    </recommendedName>
</protein>
<dbReference type="Gene3D" id="3.40.50.150">
    <property type="entry name" value="Vaccinia Virus protein VP39"/>
    <property type="match status" value="1"/>
</dbReference>
<organism evidence="4 5">
    <name type="scientific">Pyrocoelia pectoralis</name>
    <dbReference type="NCBI Taxonomy" id="417401"/>
    <lineage>
        <taxon>Eukaryota</taxon>
        <taxon>Metazoa</taxon>
        <taxon>Ecdysozoa</taxon>
        <taxon>Arthropoda</taxon>
        <taxon>Hexapoda</taxon>
        <taxon>Insecta</taxon>
        <taxon>Pterygota</taxon>
        <taxon>Neoptera</taxon>
        <taxon>Endopterygota</taxon>
        <taxon>Coleoptera</taxon>
        <taxon>Polyphaga</taxon>
        <taxon>Elateriformia</taxon>
        <taxon>Elateroidea</taxon>
        <taxon>Lampyridae</taxon>
        <taxon>Lampyrinae</taxon>
        <taxon>Pyrocoelia</taxon>
    </lineage>
</organism>
<dbReference type="PANTHER" id="PTHR23290:SF0">
    <property type="entry name" value="RRNA N6-ADENOSINE-METHYLTRANSFERASE METTL5"/>
    <property type="match status" value="1"/>
</dbReference>
<evidence type="ECO:0000313" key="4">
    <source>
        <dbReference type="EMBL" id="KAK5650530.1"/>
    </source>
</evidence>
<dbReference type="Pfam" id="PF05175">
    <property type="entry name" value="MTS"/>
    <property type="match status" value="1"/>
</dbReference>